<dbReference type="EMBL" id="CP097509">
    <property type="protein sequence ID" value="URE18682.1"/>
    <property type="molecule type" value="Genomic_DNA"/>
</dbReference>
<evidence type="ECO:0000313" key="3">
    <source>
        <dbReference type="Proteomes" id="UP001055439"/>
    </source>
</evidence>
<evidence type="ECO:0000313" key="2">
    <source>
        <dbReference type="EMBL" id="URE18682.1"/>
    </source>
</evidence>
<feature type="region of interest" description="Disordered" evidence="1">
    <location>
        <begin position="128"/>
        <end position="151"/>
    </location>
</feature>
<keyword evidence="3" id="KW-1185">Reference proteome</keyword>
<accession>A0A9E7KHJ4</accession>
<reference evidence="2" key="1">
    <citation type="submission" date="2022-05" db="EMBL/GenBank/DDBJ databases">
        <title>The Musa troglodytarum L. genome provides insights into the mechanism of non-climacteric behaviour and enrichment of carotenoids.</title>
        <authorList>
            <person name="Wang J."/>
        </authorList>
    </citation>
    <scope>NUCLEOTIDE SEQUENCE</scope>
    <source>
        <tissue evidence="2">Leaf</tissue>
    </source>
</reference>
<sequence>MHVFHVEAAGIVSSASKEKLGFRGAASPLKMVFWEGYVSDELMGTLAPIVVYWLYAGMYQLLPPLDQYRLHTRKEEEQKNLVPLSSVIKGVLLQQLVQATVAGLMFLVVKEGPARLQHPTGPLSCRSDPDCRAKTGNPNIRVPRSKPGTHEEMSRGLITSMASHPTSLYSSCHSVDEVCCHKHAVDKETMFCIPSAIPEASCVK</sequence>
<gene>
    <name evidence="2" type="ORF">MUK42_12296</name>
</gene>
<dbReference type="OrthoDB" id="77038at2759"/>
<evidence type="ECO:0000256" key="1">
    <source>
        <dbReference type="SAM" id="MobiDB-lite"/>
    </source>
</evidence>
<organism evidence="2 3">
    <name type="scientific">Musa troglodytarum</name>
    <name type="common">fe'i banana</name>
    <dbReference type="NCBI Taxonomy" id="320322"/>
    <lineage>
        <taxon>Eukaryota</taxon>
        <taxon>Viridiplantae</taxon>
        <taxon>Streptophyta</taxon>
        <taxon>Embryophyta</taxon>
        <taxon>Tracheophyta</taxon>
        <taxon>Spermatophyta</taxon>
        <taxon>Magnoliopsida</taxon>
        <taxon>Liliopsida</taxon>
        <taxon>Zingiberales</taxon>
        <taxon>Musaceae</taxon>
        <taxon>Musa</taxon>
    </lineage>
</organism>
<dbReference type="AlphaFoldDB" id="A0A9E7KHJ4"/>
<dbReference type="Proteomes" id="UP001055439">
    <property type="component" value="Chromosome 7"/>
</dbReference>
<protein>
    <submittedName>
        <fullName evidence="2">Uncharacterized protein</fullName>
    </submittedName>
</protein>
<proteinExistence type="predicted"/>
<name>A0A9E7KHJ4_9LILI</name>